<evidence type="ECO:0000256" key="1">
    <source>
        <dbReference type="SAM" id="Phobius"/>
    </source>
</evidence>
<dbReference type="OrthoDB" id="2637653at2759"/>
<feature type="transmembrane region" description="Helical" evidence="1">
    <location>
        <begin position="29"/>
        <end position="49"/>
    </location>
</feature>
<evidence type="ECO:0000313" key="3">
    <source>
        <dbReference type="Proteomes" id="UP000724874"/>
    </source>
</evidence>
<dbReference type="EMBL" id="JADNYJ010000026">
    <property type="protein sequence ID" value="KAF8904435.1"/>
    <property type="molecule type" value="Genomic_DNA"/>
</dbReference>
<protein>
    <submittedName>
        <fullName evidence="2">Uncharacterized protein</fullName>
    </submittedName>
</protein>
<keyword evidence="1" id="KW-1133">Transmembrane helix</keyword>
<keyword evidence="1" id="KW-0472">Membrane</keyword>
<accession>A0A9P5NPU6</accession>
<evidence type="ECO:0000313" key="2">
    <source>
        <dbReference type="EMBL" id="KAF8904435.1"/>
    </source>
</evidence>
<comment type="caution">
    <text evidence="2">The sequence shown here is derived from an EMBL/GenBank/DDBJ whole genome shotgun (WGS) entry which is preliminary data.</text>
</comment>
<keyword evidence="3" id="KW-1185">Reference proteome</keyword>
<dbReference type="Proteomes" id="UP000724874">
    <property type="component" value="Unassembled WGS sequence"/>
</dbReference>
<gene>
    <name evidence="2" type="ORF">CPB84DRAFT_1773031</name>
</gene>
<organism evidence="2 3">
    <name type="scientific">Gymnopilus junonius</name>
    <name type="common">Spectacular rustgill mushroom</name>
    <name type="synonym">Gymnopilus spectabilis subsp. junonius</name>
    <dbReference type="NCBI Taxonomy" id="109634"/>
    <lineage>
        <taxon>Eukaryota</taxon>
        <taxon>Fungi</taxon>
        <taxon>Dikarya</taxon>
        <taxon>Basidiomycota</taxon>
        <taxon>Agaricomycotina</taxon>
        <taxon>Agaricomycetes</taxon>
        <taxon>Agaricomycetidae</taxon>
        <taxon>Agaricales</taxon>
        <taxon>Agaricineae</taxon>
        <taxon>Hymenogastraceae</taxon>
        <taxon>Gymnopilus</taxon>
    </lineage>
</organism>
<sequence length="68" mass="7249">MAIGLALALPAIQFDKICVVTGIPRTLFIYGYVILCCVLSIGFVSYVQLRSGCQRGLGKCADHCLTGP</sequence>
<name>A0A9P5NPU6_GYMJU</name>
<reference evidence="2" key="1">
    <citation type="submission" date="2020-11" db="EMBL/GenBank/DDBJ databases">
        <authorList>
            <consortium name="DOE Joint Genome Institute"/>
            <person name="Ahrendt S."/>
            <person name="Riley R."/>
            <person name="Andreopoulos W."/>
            <person name="LaButti K."/>
            <person name="Pangilinan J."/>
            <person name="Ruiz-duenas F.J."/>
            <person name="Barrasa J.M."/>
            <person name="Sanchez-Garcia M."/>
            <person name="Camarero S."/>
            <person name="Miyauchi S."/>
            <person name="Serrano A."/>
            <person name="Linde D."/>
            <person name="Babiker R."/>
            <person name="Drula E."/>
            <person name="Ayuso-Fernandez I."/>
            <person name="Pacheco R."/>
            <person name="Padilla G."/>
            <person name="Ferreira P."/>
            <person name="Barriuso J."/>
            <person name="Kellner H."/>
            <person name="Castanera R."/>
            <person name="Alfaro M."/>
            <person name="Ramirez L."/>
            <person name="Pisabarro A.G."/>
            <person name="Kuo A."/>
            <person name="Tritt A."/>
            <person name="Lipzen A."/>
            <person name="He G."/>
            <person name="Yan M."/>
            <person name="Ng V."/>
            <person name="Cullen D."/>
            <person name="Martin F."/>
            <person name="Rosso M.-N."/>
            <person name="Henrissat B."/>
            <person name="Hibbett D."/>
            <person name="Martinez A.T."/>
            <person name="Grigoriev I.V."/>
        </authorList>
    </citation>
    <scope>NUCLEOTIDE SEQUENCE</scope>
    <source>
        <strain evidence="2">AH 44721</strain>
    </source>
</reference>
<dbReference type="AlphaFoldDB" id="A0A9P5NPU6"/>
<proteinExistence type="predicted"/>
<keyword evidence="1" id="KW-0812">Transmembrane</keyword>